<reference evidence="3" key="1">
    <citation type="submission" date="2017-12" db="EMBL/GenBank/DDBJ databases">
        <title>FDA dAtabase for Regulatory Grade micrObial Sequences (FDA-ARGOS): Supporting development and validation of Infectious Disease Dx tests.</title>
        <authorList>
            <person name="Hoffmann M."/>
            <person name="Allard M."/>
            <person name="Evans P."/>
            <person name="Brown E."/>
            <person name="Tallon L."/>
            <person name="Sadzewicz L."/>
            <person name="Sengamalay N."/>
            <person name="Ott S."/>
            <person name="Godinez A."/>
            <person name="Nagaraj S."/>
            <person name="Vavikolanu K."/>
            <person name="Aluvathingal J."/>
            <person name="Nadendla S."/>
            <person name="Sichtig H."/>
        </authorList>
    </citation>
    <scope>NUCLEOTIDE SEQUENCE [LARGE SCALE GENOMIC DNA]</scope>
    <source>
        <strain evidence="3">FDAARGOS_249</strain>
    </source>
</reference>
<accession>A0A2J9PMX6</accession>
<keyword evidence="1" id="KW-0472">Membrane</keyword>
<protein>
    <recommendedName>
        <fullName evidence="4">Niacin ECF transporter S component NiaX</fullName>
    </recommendedName>
</protein>
<feature type="transmembrane region" description="Helical" evidence="1">
    <location>
        <begin position="145"/>
        <end position="163"/>
    </location>
</feature>
<evidence type="ECO:0008006" key="4">
    <source>
        <dbReference type="Google" id="ProtNLM"/>
    </source>
</evidence>
<feature type="transmembrane region" description="Helical" evidence="1">
    <location>
        <begin position="12"/>
        <end position="41"/>
    </location>
</feature>
<feature type="transmembrane region" description="Helical" evidence="1">
    <location>
        <begin position="112"/>
        <end position="133"/>
    </location>
</feature>
<gene>
    <name evidence="2" type="ORF">A6J77_005430</name>
</gene>
<dbReference type="Proteomes" id="UP000192813">
    <property type="component" value="Unassembled WGS sequence"/>
</dbReference>
<name>A0A2J9PMX6_9LACT</name>
<evidence type="ECO:0000313" key="2">
    <source>
        <dbReference type="EMBL" id="PNL91692.1"/>
    </source>
</evidence>
<evidence type="ECO:0000256" key="1">
    <source>
        <dbReference type="SAM" id="Phobius"/>
    </source>
</evidence>
<keyword evidence="1" id="KW-0812">Transmembrane</keyword>
<dbReference type="RefSeq" id="WP_083068851.1">
    <property type="nucleotide sequence ID" value="NZ_JALXKY010000004.1"/>
</dbReference>
<feature type="transmembrane region" description="Helical" evidence="1">
    <location>
        <begin position="61"/>
        <end position="91"/>
    </location>
</feature>
<sequence length="188" mass="20176">MQRNQVSKRTQNLTITGLLTAIGIFIPLIMPFKVIIGPASFTLGSHVPVDMSMFRKPSTAAIVAVGTTIGFLMAGFPIIIVARALTHLIFATLGAYYLQKAPNTLVKTSSRTAFNFVINTIHGLGEVVIVYALTTAGVVPPSDGFMYTLIVLIGIGTLIHGMVDFEIAYQISKAIEKRAHLGFAQVAL</sequence>
<proteinExistence type="predicted"/>
<keyword evidence="1" id="KW-1133">Transmembrane helix</keyword>
<dbReference type="AlphaFoldDB" id="A0A2J9PMX6"/>
<comment type="caution">
    <text evidence="2">The sequence shown here is derived from an EMBL/GenBank/DDBJ whole genome shotgun (WGS) entry which is preliminary data.</text>
</comment>
<evidence type="ECO:0000313" key="3">
    <source>
        <dbReference type="Proteomes" id="UP000192813"/>
    </source>
</evidence>
<organism evidence="2 3">
    <name type="scientific">Aerococcus viridans</name>
    <dbReference type="NCBI Taxonomy" id="1377"/>
    <lineage>
        <taxon>Bacteria</taxon>
        <taxon>Bacillati</taxon>
        <taxon>Bacillota</taxon>
        <taxon>Bacilli</taxon>
        <taxon>Lactobacillales</taxon>
        <taxon>Aerococcaceae</taxon>
        <taxon>Aerococcus</taxon>
    </lineage>
</organism>
<dbReference type="EMBL" id="NBTM02000001">
    <property type="protein sequence ID" value="PNL91692.1"/>
    <property type="molecule type" value="Genomic_DNA"/>
</dbReference>